<keyword evidence="4 5" id="KW-0472">Membrane</keyword>
<dbReference type="GO" id="GO:0016874">
    <property type="term" value="F:ligase activity"/>
    <property type="evidence" value="ECO:0007669"/>
    <property type="project" value="UniProtKB-KW"/>
</dbReference>
<sequence>MKGNLVTQILTYMLIFGMLIFFVGVQLFPTDSKWHTQLYIFLYLPIVLLVFLESNLFFNFFKEQSVKLFTVLLCYFALSSAWGSEGLSFGEIKKSLMVFLFAYAVYYLVLKVIDIWRIIMIAVGLAALISLYSIYSYGVETDFSFGGRFVGLGVLSNPLLSSHYFGFLCVFSLGLLLASKKSFKKIILFLCVVVFFLCAFLTKSRTPLVGFFGVVLTLLVVNFYYKKKTALKTVFFILVTLLVAVIVAWEDIAVRGVSHRPEIWGEAIKLILDKLWFGYGVGTEFEIYLKSIKQSFYDPHNIHLGVLYHFGVVGFIGWVLTLFLIAIKSYKQNNDILIFIVLPLLVYGVLGGISEGGNIVSRPKEVWYISWVPISLAIAFISCSIQNKKAEKQSI</sequence>
<dbReference type="InterPro" id="IPR007016">
    <property type="entry name" value="O-antigen_ligase-rel_domated"/>
</dbReference>
<name>A0ABT5U6D7_9GAMM</name>
<evidence type="ECO:0000256" key="1">
    <source>
        <dbReference type="ARBA" id="ARBA00004141"/>
    </source>
</evidence>
<accession>A0ABT5U6D7</accession>
<evidence type="ECO:0000313" key="7">
    <source>
        <dbReference type="EMBL" id="MDE1461929.1"/>
    </source>
</evidence>
<dbReference type="Pfam" id="PF04932">
    <property type="entry name" value="Wzy_C"/>
    <property type="match status" value="1"/>
</dbReference>
<feature type="transmembrane region" description="Helical" evidence="5">
    <location>
        <begin position="40"/>
        <end position="61"/>
    </location>
</feature>
<keyword evidence="3 5" id="KW-1133">Transmembrane helix</keyword>
<feature type="transmembrane region" description="Helical" evidence="5">
    <location>
        <begin position="230"/>
        <end position="249"/>
    </location>
</feature>
<feature type="transmembrane region" description="Helical" evidence="5">
    <location>
        <begin position="366"/>
        <end position="385"/>
    </location>
</feature>
<evidence type="ECO:0000256" key="4">
    <source>
        <dbReference type="ARBA" id="ARBA00023136"/>
    </source>
</evidence>
<feature type="transmembrane region" description="Helical" evidence="5">
    <location>
        <begin position="208"/>
        <end position="225"/>
    </location>
</feature>
<feature type="transmembrane region" description="Helical" evidence="5">
    <location>
        <begin position="306"/>
        <end position="327"/>
    </location>
</feature>
<evidence type="ECO:0000256" key="5">
    <source>
        <dbReference type="SAM" id="Phobius"/>
    </source>
</evidence>
<feature type="transmembrane region" description="Helical" evidence="5">
    <location>
        <begin position="118"/>
        <end position="139"/>
    </location>
</feature>
<keyword evidence="8" id="KW-1185">Reference proteome</keyword>
<evidence type="ECO:0000256" key="2">
    <source>
        <dbReference type="ARBA" id="ARBA00022692"/>
    </source>
</evidence>
<reference evidence="7 8" key="1">
    <citation type="submission" date="2022-11" db="EMBL/GenBank/DDBJ databases">
        <title>Spartinivicinus poritis sp. nov., isolated from scleractinian coral Porites lutea.</title>
        <authorList>
            <person name="Zhang G."/>
            <person name="Cai L."/>
            <person name="Wei Q."/>
        </authorList>
    </citation>
    <scope>NUCLEOTIDE SEQUENCE [LARGE SCALE GENOMIC DNA]</scope>
    <source>
        <strain evidence="7 8">A2-2</strain>
    </source>
</reference>
<dbReference type="RefSeq" id="WP_274688288.1">
    <property type="nucleotide sequence ID" value="NZ_JAPMOU010000007.1"/>
</dbReference>
<organism evidence="7 8">
    <name type="scientific">Spartinivicinus poritis</name>
    <dbReference type="NCBI Taxonomy" id="2994640"/>
    <lineage>
        <taxon>Bacteria</taxon>
        <taxon>Pseudomonadati</taxon>
        <taxon>Pseudomonadota</taxon>
        <taxon>Gammaproteobacteria</taxon>
        <taxon>Oceanospirillales</taxon>
        <taxon>Zooshikellaceae</taxon>
        <taxon>Spartinivicinus</taxon>
    </lineage>
</organism>
<feature type="transmembrane region" description="Helical" evidence="5">
    <location>
        <begin position="186"/>
        <end position="202"/>
    </location>
</feature>
<feature type="transmembrane region" description="Helical" evidence="5">
    <location>
        <begin position="96"/>
        <end position="113"/>
    </location>
</feature>
<evidence type="ECO:0000259" key="6">
    <source>
        <dbReference type="Pfam" id="PF04932"/>
    </source>
</evidence>
<comment type="caution">
    <text evidence="7">The sequence shown here is derived from an EMBL/GenBank/DDBJ whole genome shotgun (WGS) entry which is preliminary data.</text>
</comment>
<comment type="subcellular location">
    <subcellularLocation>
        <location evidence="1">Membrane</location>
        <topology evidence="1">Multi-pass membrane protein</topology>
    </subcellularLocation>
</comment>
<dbReference type="PANTHER" id="PTHR37422">
    <property type="entry name" value="TEICHURONIC ACID BIOSYNTHESIS PROTEIN TUAE"/>
    <property type="match status" value="1"/>
</dbReference>
<dbReference type="PANTHER" id="PTHR37422:SF13">
    <property type="entry name" value="LIPOPOLYSACCHARIDE BIOSYNTHESIS PROTEIN PA4999-RELATED"/>
    <property type="match status" value="1"/>
</dbReference>
<keyword evidence="7" id="KW-0436">Ligase</keyword>
<dbReference type="Proteomes" id="UP001528823">
    <property type="component" value="Unassembled WGS sequence"/>
</dbReference>
<dbReference type="InterPro" id="IPR051533">
    <property type="entry name" value="WaaL-like"/>
</dbReference>
<evidence type="ECO:0000313" key="8">
    <source>
        <dbReference type="Proteomes" id="UP001528823"/>
    </source>
</evidence>
<keyword evidence="2 5" id="KW-0812">Transmembrane</keyword>
<protein>
    <submittedName>
        <fullName evidence="7">O-antigen ligase family protein</fullName>
    </submittedName>
</protein>
<feature type="domain" description="O-antigen ligase-related" evidence="6">
    <location>
        <begin position="191"/>
        <end position="319"/>
    </location>
</feature>
<feature type="transmembrane region" description="Helical" evidence="5">
    <location>
        <begin position="336"/>
        <end position="354"/>
    </location>
</feature>
<feature type="transmembrane region" description="Helical" evidence="5">
    <location>
        <begin position="159"/>
        <end position="179"/>
    </location>
</feature>
<dbReference type="EMBL" id="JAPMOU010000007">
    <property type="protein sequence ID" value="MDE1461929.1"/>
    <property type="molecule type" value="Genomic_DNA"/>
</dbReference>
<proteinExistence type="predicted"/>
<gene>
    <name evidence="7" type="ORF">ORQ98_08090</name>
</gene>
<evidence type="ECO:0000256" key="3">
    <source>
        <dbReference type="ARBA" id="ARBA00022989"/>
    </source>
</evidence>
<feature type="transmembrane region" description="Helical" evidence="5">
    <location>
        <begin position="68"/>
        <end position="84"/>
    </location>
</feature>
<feature type="transmembrane region" description="Helical" evidence="5">
    <location>
        <begin position="9"/>
        <end position="28"/>
    </location>
</feature>